<feature type="domain" description="GP-PDE" evidence="1">
    <location>
        <begin position="49"/>
        <end position="161"/>
    </location>
</feature>
<dbReference type="GO" id="GO:0005886">
    <property type="term" value="C:plasma membrane"/>
    <property type="evidence" value="ECO:0007669"/>
    <property type="project" value="TreeGrafter"/>
</dbReference>
<name>A0A5B8S3A7_9SPHN</name>
<dbReference type="GO" id="GO:0006644">
    <property type="term" value="P:phospholipid metabolic process"/>
    <property type="evidence" value="ECO:0007669"/>
    <property type="project" value="TreeGrafter"/>
</dbReference>
<dbReference type="EMBL" id="CP042345">
    <property type="protein sequence ID" value="QEA15860.1"/>
    <property type="molecule type" value="Genomic_DNA"/>
</dbReference>
<dbReference type="AlphaFoldDB" id="A0A5B8S3A7"/>
<protein>
    <submittedName>
        <fullName evidence="2">Glycerophosphodiester phosphodiesterase</fullName>
    </submittedName>
</protein>
<evidence type="ECO:0000259" key="1">
    <source>
        <dbReference type="PROSITE" id="PS51704"/>
    </source>
</evidence>
<dbReference type="RefSeq" id="WP_147089862.1">
    <property type="nucleotide sequence ID" value="NZ_BAABJD010000001.1"/>
</dbReference>
<dbReference type="GO" id="GO:0008889">
    <property type="term" value="F:glycerophosphodiester phosphodiesterase activity"/>
    <property type="evidence" value="ECO:0007669"/>
    <property type="project" value="TreeGrafter"/>
</dbReference>
<proteinExistence type="predicted"/>
<reference evidence="2 3" key="1">
    <citation type="journal article" date="2013" name="J. Microbiol. Biotechnol.">
        <title>Novosphingobium ginsenosidimutans sp. nov., with the ability to convert ginsenoside.</title>
        <authorList>
            <person name="Kim J.K."/>
            <person name="He D."/>
            <person name="Liu Q.M."/>
            <person name="Park H.Y."/>
            <person name="Jung M.S."/>
            <person name="Yoon M.H."/>
            <person name="Kim S.C."/>
            <person name="Im W.T."/>
        </authorList>
    </citation>
    <scope>NUCLEOTIDE SEQUENCE [LARGE SCALE GENOMIC DNA]</scope>
    <source>
        <strain evidence="2 3">FW-6</strain>
    </source>
</reference>
<evidence type="ECO:0000313" key="2">
    <source>
        <dbReference type="EMBL" id="QEA15860.1"/>
    </source>
</evidence>
<dbReference type="Gene3D" id="3.20.20.190">
    <property type="entry name" value="Phosphatidylinositol (PI) phosphodiesterase"/>
    <property type="match status" value="1"/>
</dbReference>
<evidence type="ECO:0000313" key="3">
    <source>
        <dbReference type="Proteomes" id="UP000321172"/>
    </source>
</evidence>
<dbReference type="PANTHER" id="PTHR46320">
    <property type="entry name" value="GLYCEROPHOSPHODIESTER PHOSPHODIESTERASE 1"/>
    <property type="match status" value="1"/>
</dbReference>
<keyword evidence="3" id="KW-1185">Reference proteome</keyword>
<dbReference type="InterPro" id="IPR030395">
    <property type="entry name" value="GP_PDE_dom"/>
</dbReference>
<organism evidence="2 3">
    <name type="scientific">Novosphingobium ginsenosidimutans</name>
    <dbReference type="NCBI Taxonomy" id="1176536"/>
    <lineage>
        <taxon>Bacteria</taxon>
        <taxon>Pseudomonadati</taxon>
        <taxon>Pseudomonadota</taxon>
        <taxon>Alphaproteobacteria</taxon>
        <taxon>Sphingomonadales</taxon>
        <taxon>Sphingomonadaceae</taxon>
        <taxon>Novosphingobium</taxon>
    </lineage>
</organism>
<dbReference type="Pfam" id="PF03009">
    <property type="entry name" value="GDPD"/>
    <property type="match status" value="1"/>
</dbReference>
<dbReference type="OrthoDB" id="9795622at2"/>
<dbReference type="GO" id="GO:0006580">
    <property type="term" value="P:ethanolamine metabolic process"/>
    <property type="evidence" value="ECO:0007669"/>
    <property type="project" value="TreeGrafter"/>
</dbReference>
<accession>A0A5B8S3A7</accession>
<dbReference type="PROSITE" id="PS51704">
    <property type="entry name" value="GP_PDE"/>
    <property type="match status" value="1"/>
</dbReference>
<dbReference type="InterPro" id="IPR017946">
    <property type="entry name" value="PLC-like_Pdiesterase_TIM-brl"/>
</dbReference>
<dbReference type="Proteomes" id="UP000321172">
    <property type="component" value="Chromosome"/>
</dbReference>
<dbReference type="PANTHER" id="PTHR46320:SF1">
    <property type="entry name" value="GLYCEROPHOSPHODIESTER PHOSPHODIESTERASE 1"/>
    <property type="match status" value="1"/>
</dbReference>
<dbReference type="SUPFAM" id="SSF51695">
    <property type="entry name" value="PLC-like phosphodiesterases"/>
    <property type="match status" value="1"/>
</dbReference>
<sequence>MTVWGRRIGFVLALAFLVLTFVNASWLADSPRGYVKLVAHRGLMQLPRPDAAGDCKAQAIEPPIHDFIENTLPALAQAKRLGAQMIEIDPAPTADGRFVLFHEAALDCRTNGTGPVSAQTLEQLKALDAGYDYSPDGGKTFPLRGLGQGLIPSLEEALATAGDTALLFNLRFADGATAARFVAALKATGRDPVARRDAFSGSEAALAPIRAAWPGVLAYSDEQVEACTRAYLWQGWLGLTPAACQGSMIAIPLNRQWAFAGWPNRLQARMEAAGAKVMLIGPSADKPRGLDLPEQVGEIPASFTGYVWVDDIWSVGPALRPAFNKRNPREQAELAKALDARRAARD</sequence>
<gene>
    <name evidence="2" type="ORF">FRF71_06715</name>
</gene>
<dbReference type="GO" id="GO:0070291">
    <property type="term" value="P:N-acylethanolamine metabolic process"/>
    <property type="evidence" value="ECO:0007669"/>
    <property type="project" value="TreeGrafter"/>
</dbReference>
<dbReference type="KEGG" id="ngf:FRF71_06715"/>